<dbReference type="SMART" id="SM00034">
    <property type="entry name" value="CLECT"/>
    <property type="match status" value="1"/>
</dbReference>
<protein>
    <submittedName>
        <fullName evidence="3">Ladderlectin-like</fullName>
    </submittedName>
</protein>
<accession>A0A6P7I6E4</accession>
<dbReference type="FunCoup" id="A0A6P7I6E4">
    <property type="interactions" value="1169"/>
</dbReference>
<dbReference type="InterPro" id="IPR016187">
    <property type="entry name" value="CTDL_fold"/>
</dbReference>
<dbReference type="InterPro" id="IPR016186">
    <property type="entry name" value="C-type_lectin-like/link_sf"/>
</dbReference>
<dbReference type="AlphaFoldDB" id="A0A6P7I6E4"/>
<dbReference type="OrthoDB" id="441660at2759"/>
<reference evidence="3" key="1">
    <citation type="submission" date="2025-08" db="UniProtKB">
        <authorList>
            <consortium name="RefSeq"/>
        </authorList>
    </citation>
    <scope>IDENTIFICATION</scope>
</reference>
<sequence length="136" mass="15298">MFAGCTTGWTQFNGKCYIYEPRSMTYAEAEKNCQNKGANLASVHSDEEYKHLQNVVYQATNANGQAWIGGSDCQQKGVWFWSDGTTFDYAKWCRGQPDNFGGNQGCAYMNYGDYDCLDWDDGICATLFPSVCIKRP</sequence>
<dbReference type="RefSeq" id="XP_028263665.1">
    <property type="nucleotide sequence ID" value="XM_028407864.1"/>
</dbReference>
<organism evidence="2 3">
    <name type="scientific">Parambassis ranga</name>
    <name type="common">Indian glassy fish</name>
    <dbReference type="NCBI Taxonomy" id="210632"/>
    <lineage>
        <taxon>Eukaryota</taxon>
        <taxon>Metazoa</taxon>
        <taxon>Chordata</taxon>
        <taxon>Craniata</taxon>
        <taxon>Vertebrata</taxon>
        <taxon>Euteleostomi</taxon>
        <taxon>Actinopterygii</taxon>
        <taxon>Neopterygii</taxon>
        <taxon>Teleostei</taxon>
        <taxon>Neoteleostei</taxon>
        <taxon>Acanthomorphata</taxon>
        <taxon>Ovalentaria</taxon>
        <taxon>Ambassidae</taxon>
        <taxon>Parambassis</taxon>
    </lineage>
</organism>
<dbReference type="Proteomes" id="UP000515145">
    <property type="component" value="Chromosome 1"/>
</dbReference>
<dbReference type="PROSITE" id="PS50041">
    <property type="entry name" value="C_TYPE_LECTIN_2"/>
    <property type="match status" value="1"/>
</dbReference>
<dbReference type="InterPro" id="IPR050111">
    <property type="entry name" value="C-type_lectin/snaclec_domain"/>
</dbReference>
<dbReference type="SUPFAM" id="SSF56436">
    <property type="entry name" value="C-type lectin-like"/>
    <property type="match status" value="1"/>
</dbReference>
<dbReference type="Pfam" id="PF00059">
    <property type="entry name" value="Lectin_C"/>
    <property type="match status" value="1"/>
</dbReference>
<dbReference type="InterPro" id="IPR001304">
    <property type="entry name" value="C-type_lectin-like"/>
</dbReference>
<gene>
    <name evidence="3" type="primary">LOC114437267</name>
</gene>
<keyword evidence="2" id="KW-1185">Reference proteome</keyword>
<dbReference type="PANTHER" id="PTHR22803">
    <property type="entry name" value="MANNOSE, PHOSPHOLIPASE, LECTIN RECEPTOR RELATED"/>
    <property type="match status" value="1"/>
</dbReference>
<dbReference type="GeneID" id="114437267"/>
<evidence type="ECO:0000259" key="1">
    <source>
        <dbReference type="PROSITE" id="PS50041"/>
    </source>
</evidence>
<evidence type="ECO:0000313" key="3">
    <source>
        <dbReference type="RefSeq" id="XP_028263665.1"/>
    </source>
</evidence>
<evidence type="ECO:0000313" key="2">
    <source>
        <dbReference type="Proteomes" id="UP000515145"/>
    </source>
</evidence>
<proteinExistence type="predicted"/>
<feature type="domain" description="C-type lectin" evidence="1">
    <location>
        <begin position="12"/>
        <end position="133"/>
    </location>
</feature>
<name>A0A6P7I6E4_9TELE</name>
<dbReference type="Gene3D" id="3.10.100.10">
    <property type="entry name" value="Mannose-Binding Protein A, subunit A"/>
    <property type="match status" value="1"/>
</dbReference>
<dbReference type="InParanoid" id="A0A6P7I6E4"/>